<dbReference type="AlphaFoldDB" id="A0A1M4UWA5"/>
<evidence type="ECO:0000313" key="4">
    <source>
        <dbReference type="EMBL" id="SHE60939.1"/>
    </source>
</evidence>
<name>A0A1M4UWA5_9BACT</name>
<evidence type="ECO:0000259" key="3">
    <source>
        <dbReference type="PROSITE" id="PS51746"/>
    </source>
</evidence>
<dbReference type="OrthoDB" id="9801841at2"/>
<evidence type="ECO:0000313" key="5">
    <source>
        <dbReference type="Proteomes" id="UP000184368"/>
    </source>
</evidence>
<dbReference type="RefSeq" id="WP_073039636.1">
    <property type="nucleotide sequence ID" value="NZ_FQUO01000002.1"/>
</dbReference>
<feature type="region of interest" description="Disordered" evidence="1">
    <location>
        <begin position="249"/>
        <end position="289"/>
    </location>
</feature>
<accession>A0A1M4UWA5</accession>
<sequence>MTNLYFGATHKGMVRSNNEDSFFVQPVMQGAYLAACVIDGVGGYEGGEVAAQLAHDTLLEYLSVPSGSAATMMLEAMTAANDRILAERRANPKLADMACVATLVLADEQSNTLHYIHVGDTRLYLYRDGSLVKVTRDQSFVGFLEDSGKLSEGEAMHHLKRNEIDKALGFDLQLRNQKDYFDTGTSPYLPGDILLLCSDGLTDLVTAADIRAVLASEDALPQKTERLIDAANRAGGKDNITVVLVRHSRKPQNQKAIKPKGKPGRKKKVSPVSPVVPQPAEQAAKDPVAMQQPVKKKKAWIPYLVLLPLILATVLFIWQQQQKPASIAVIPPDPLFQKLEANLAAAPDTLNWMDNTRQMITVQDTLLVQSDSLLIKGNGLHLVADSSFSGAAFSLGPKNKHLVLEDMVFENFETAILAGGHSVQLKNVQFLNCAVPVQMSGTAPVNSPANLMVSDSLFSDTTQIR</sequence>
<dbReference type="Gene3D" id="3.60.40.10">
    <property type="entry name" value="PPM-type phosphatase domain"/>
    <property type="match status" value="1"/>
</dbReference>
<feature type="compositionally biased region" description="Basic residues" evidence="1">
    <location>
        <begin position="249"/>
        <end position="269"/>
    </location>
</feature>
<keyword evidence="5" id="KW-1185">Reference proteome</keyword>
<dbReference type="SUPFAM" id="SSF81606">
    <property type="entry name" value="PP2C-like"/>
    <property type="match status" value="1"/>
</dbReference>
<keyword evidence="2" id="KW-0812">Transmembrane</keyword>
<feature type="domain" description="PPM-type phosphatase" evidence="3">
    <location>
        <begin position="5"/>
        <end position="247"/>
    </location>
</feature>
<dbReference type="EMBL" id="FQUO01000002">
    <property type="protein sequence ID" value="SHE60939.1"/>
    <property type="molecule type" value="Genomic_DNA"/>
</dbReference>
<reference evidence="4 5" key="1">
    <citation type="submission" date="2016-11" db="EMBL/GenBank/DDBJ databases">
        <authorList>
            <person name="Jaros S."/>
            <person name="Januszkiewicz K."/>
            <person name="Wedrychowicz H."/>
        </authorList>
    </citation>
    <scope>NUCLEOTIDE SEQUENCE [LARGE SCALE GENOMIC DNA]</scope>
    <source>
        <strain evidence="4 5">DSM 26897</strain>
    </source>
</reference>
<dbReference type="SMART" id="SM00332">
    <property type="entry name" value="PP2Cc"/>
    <property type="match status" value="1"/>
</dbReference>
<protein>
    <submittedName>
        <fullName evidence="4">Serine/threonine protein phosphatase PrpC</fullName>
    </submittedName>
</protein>
<dbReference type="CDD" id="cd00143">
    <property type="entry name" value="PP2Cc"/>
    <property type="match status" value="1"/>
</dbReference>
<feature type="transmembrane region" description="Helical" evidence="2">
    <location>
        <begin position="300"/>
        <end position="318"/>
    </location>
</feature>
<dbReference type="InterPro" id="IPR001932">
    <property type="entry name" value="PPM-type_phosphatase-like_dom"/>
</dbReference>
<evidence type="ECO:0000256" key="2">
    <source>
        <dbReference type="SAM" id="Phobius"/>
    </source>
</evidence>
<dbReference type="Pfam" id="PF13672">
    <property type="entry name" value="PP2C_2"/>
    <property type="match status" value="1"/>
</dbReference>
<organism evidence="4 5">
    <name type="scientific">Cnuella takakiae</name>
    <dbReference type="NCBI Taxonomy" id="1302690"/>
    <lineage>
        <taxon>Bacteria</taxon>
        <taxon>Pseudomonadati</taxon>
        <taxon>Bacteroidota</taxon>
        <taxon>Chitinophagia</taxon>
        <taxon>Chitinophagales</taxon>
        <taxon>Chitinophagaceae</taxon>
        <taxon>Cnuella</taxon>
    </lineage>
</organism>
<gene>
    <name evidence="4" type="ORF">SAMN05444008_10267</name>
</gene>
<keyword evidence="2" id="KW-1133">Transmembrane helix</keyword>
<feature type="compositionally biased region" description="Low complexity" evidence="1">
    <location>
        <begin position="270"/>
        <end position="279"/>
    </location>
</feature>
<proteinExistence type="predicted"/>
<keyword evidence="2" id="KW-0472">Membrane</keyword>
<dbReference type="InterPro" id="IPR036457">
    <property type="entry name" value="PPM-type-like_dom_sf"/>
</dbReference>
<dbReference type="SMART" id="SM00331">
    <property type="entry name" value="PP2C_SIG"/>
    <property type="match status" value="1"/>
</dbReference>
<evidence type="ECO:0000256" key="1">
    <source>
        <dbReference type="SAM" id="MobiDB-lite"/>
    </source>
</evidence>
<dbReference type="PROSITE" id="PS51746">
    <property type="entry name" value="PPM_2"/>
    <property type="match status" value="1"/>
</dbReference>
<dbReference type="STRING" id="1302690.BUE76_13365"/>
<dbReference type="Proteomes" id="UP000184368">
    <property type="component" value="Unassembled WGS sequence"/>
</dbReference>